<dbReference type="EMBL" id="AYSO01000020">
    <property type="protein sequence ID" value="KIE44437.1"/>
    <property type="molecule type" value="Genomic_DNA"/>
</dbReference>
<protein>
    <recommendedName>
        <fullName evidence="6">RNA polymerase sigma factor</fullName>
    </recommendedName>
</protein>
<sequence>MIKLIAIMHKILLFFQNLAFKVVLLYERLFKLINFGRRGIVDDKEIIKSILEGNKNDFEKILIKYDKKVYGFICKLVGDKHIAQDLTQETFLKVYRNLSSFDYDKNFITWIFTIAKNTSFNYLKSNEAKSFEKIDEEFTHGLTPEVVIENKENMKELYELIHNLPEKYRVLILLKYVEKLTAEEIGKVLKLPKGKVESRLYIARQKLMSMRNKNNEKKVKNLCMIKNN</sequence>
<dbReference type="STRING" id="29341.RSJ17_04055"/>
<evidence type="ECO:0000259" key="7">
    <source>
        <dbReference type="Pfam" id="PF04542"/>
    </source>
</evidence>
<dbReference type="InterPro" id="IPR039425">
    <property type="entry name" value="RNA_pol_sigma-70-like"/>
</dbReference>
<feature type="domain" description="RNA polymerase sigma-70 region 2" evidence="7">
    <location>
        <begin position="65"/>
        <end position="126"/>
    </location>
</feature>
<dbReference type="InterPro" id="IPR007627">
    <property type="entry name" value="RNA_pol_sigma70_r2"/>
</dbReference>
<dbReference type="Pfam" id="PF08281">
    <property type="entry name" value="Sigma70_r4_2"/>
    <property type="match status" value="1"/>
</dbReference>
<comment type="caution">
    <text evidence="9">The sequence shown here is derived from an EMBL/GenBank/DDBJ whole genome shotgun (WGS) entry which is preliminary data.</text>
</comment>
<name>A0A0C1QTY0_9CLOT</name>
<dbReference type="InterPro" id="IPR013249">
    <property type="entry name" value="RNA_pol_sigma70_r4_t2"/>
</dbReference>
<evidence type="ECO:0000256" key="2">
    <source>
        <dbReference type="ARBA" id="ARBA00023015"/>
    </source>
</evidence>
<dbReference type="Proteomes" id="UP000031366">
    <property type="component" value="Unassembled WGS sequence"/>
</dbReference>
<evidence type="ECO:0000256" key="5">
    <source>
        <dbReference type="ARBA" id="ARBA00023163"/>
    </source>
</evidence>
<dbReference type="Gene3D" id="1.10.10.10">
    <property type="entry name" value="Winged helix-like DNA-binding domain superfamily/Winged helix DNA-binding domain"/>
    <property type="match status" value="1"/>
</dbReference>
<feature type="domain" description="RNA polymerase sigma factor 70 region 4 type 2" evidence="8">
    <location>
        <begin position="156"/>
        <end position="207"/>
    </location>
</feature>
<evidence type="ECO:0000256" key="1">
    <source>
        <dbReference type="ARBA" id="ARBA00010641"/>
    </source>
</evidence>
<dbReference type="InterPro" id="IPR036388">
    <property type="entry name" value="WH-like_DNA-bd_sf"/>
</dbReference>
<evidence type="ECO:0000256" key="3">
    <source>
        <dbReference type="ARBA" id="ARBA00023082"/>
    </source>
</evidence>
<dbReference type="GO" id="GO:0006950">
    <property type="term" value="P:response to stress"/>
    <property type="evidence" value="ECO:0007669"/>
    <property type="project" value="UniProtKB-ARBA"/>
</dbReference>
<keyword evidence="3 6" id="KW-0731">Sigma factor</keyword>
<dbReference type="Pfam" id="PF04542">
    <property type="entry name" value="Sigma70_r2"/>
    <property type="match status" value="1"/>
</dbReference>
<keyword evidence="10" id="KW-1185">Reference proteome</keyword>
<reference evidence="9 10" key="1">
    <citation type="journal article" date="2015" name="Infect. Genet. Evol.">
        <title>Genomic sequences of six botulinum neurotoxin-producing strains representing three clostridial species illustrate the mobility and diversity of botulinum neurotoxin genes.</title>
        <authorList>
            <person name="Smith T.J."/>
            <person name="Hill K.K."/>
            <person name="Xie G."/>
            <person name="Foley B.T."/>
            <person name="Williamson C.H."/>
            <person name="Foster J.T."/>
            <person name="Johnson S.L."/>
            <person name="Chertkov O."/>
            <person name="Teshima H."/>
            <person name="Gibbons H.S."/>
            <person name="Johnsky L.A."/>
            <person name="Karavis M.A."/>
            <person name="Smith L.A."/>
        </authorList>
    </citation>
    <scope>NUCLEOTIDE SEQUENCE [LARGE SCALE GENOMIC DNA]</scope>
    <source>
        <strain evidence="9 10">CDC 2741</strain>
    </source>
</reference>
<evidence type="ECO:0000256" key="6">
    <source>
        <dbReference type="RuleBase" id="RU000716"/>
    </source>
</evidence>
<dbReference type="CDD" id="cd06171">
    <property type="entry name" value="Sigma70_r4"/>
    <property type="match status" value="1"/>
</dbReference>
<dbReference type="PANTHER" id="PTHR43133:SF51">
    <property type="entry name" value="RNA POLYMERASE SIGMA FACTOR"/>
    <property type="match status" value="1"/>
</dbReference>
<dbReference type="GO" id="GO:0003677">
    <property type="term" value="F:DNA binding"/>
    <property type="evidence" value="ECO:0007669"/>
    <property type="project" value="UniProtKB-KW"/>
</dbReference>
<dbReference type="PROSITE" id="PS01063">
    <property type="entry name" value="SIGMA70_ECF"/>
    <property type="match status" value="1"/>
</dbReference>
<keyword evidence="5 6" id="KW-0804">Transcription</keyword>
<comment type="similarity">
    <text evidence="1 6">Belongs to the sigma-70 factor family. ECF subfamily.</text>
</comment>
<dbReference type="PANTHER" id="PTHR43133">
    <property type="entry name" value="RNA POLYMERASE ECF-TYPE SIGMA FACTO"/>
    <property type="match status" value="1"/>
</dbReference>
<proteinExistence type="inferred from homology"/>
<organism evidence="9 10">
    <name type="scientific">Clostridium argentinense CDC 2741</name>
    <dbReference type="NCBI Taxonomy" id="1418104"/>
    <lineage>
        <taxon>Bacteria</taxon>
        <taxon>Bacillati</taxon>
        <taxon>Bacillota</taxon>
        <taxon>Clostridia</taxon>
        <taxon>Eubacteriales</taxon>
        <taxon>Clostridiaceae</taxon>
        <taxon>Clostridium</taxon>
    </lineage>
</organism>
<dbReference type="InterPro" id="IPR013325">
    <property type="entry name" value="RNA_pol_sigma_r2"/>
</dbReference>
<evidence type="ECO:0000313" key="9">
    <source>
        <dbReference type="EMBL" id="KIE44437.1"/>
    </source>
</evidence>
<dbReference type="GO" id="GO:0016987">
    <property type="term" value="F:sigma factor activity"/>
    <property type="evidence" value="ECO:0007669"/>
    <property type="project" value="UniProtKB-KW"/>
</dbReference>
<evidence type="ECO:0000259" key="8">
    <source>
        <dbReference type="Pfam" id="PF08281"/>
    </source>
</evidence>
<keyword evidence="4 6" id="KW-0238">DNA-binding</keyword>
<evidence type="ECO:0000256" key="4">
    <source>
        <dbReference type="ARBA" id="ARBA00023125"/>
    </source>
</evidence>
<evidence type="ECO:0000313" key="10">
    <source>
        <dbReference type="Proteomes" id="UP000031366"/>
    </source>
</evidence>
<dbReference type="Gene3D" id="1.10.1740.10">
    <property type="match status" value="1"/>
</dbReference>
<dbReference type="SUPFAM" id="SSF88946">
    <property type="entry name" value="Sigma2 domain of RNA polymerase sigma factors"/>
    <property type="match status" value="1"/>
</dbReference>
<dbReference type="AlphaFoldDB" id="A0A0C1QTY0"/>
<dbReference type="InterPro" id="IPR000838">
    <property type="entry name" value="RNA_pol_sigma70_ECF_CS"/>
</dbReference>
<dbReference type="InterPro" id="IPR013324">
    <property type="entry name" value="RNA_pol_sigma_r3/r4-like"/>
</dbReference>
<dbReference type="InterPro" id="IPR014284">
    <property type="entry name" value="RNA_pol_sigma-70_dom"/>
</dbReference>
<dbReference type="GO" id="GO:0006352">
    <property type="term" value="P:DNA-templated transcription initiation"/>
    <property type="evidence" value="ECO:0007669"/>
    <property type="project" value="InterPro"/>
</dbReference>
<keyword evidence="2 6" id="KW-0805">Transcription regulation</keyword>
<gene>
    <name evidence="9" type="ORF">U732_250</name>
</gene>
<dbReference type="SUPFAM" id="SSF88659">
    <property type="entry name" value="Sigma3 and sigma4 domains of RNA polymerase sigma factors"/>
    <property type="match status" value="1"/>
</dbReference>
<accession>A0A0C1QTY0</accession>
<dbReference type="NCBIfam" id="TIGR02937">
    <property type="entry name" value="sigma70-ECF"/>
    <property type="match status" value="1"/>
</dbReference>